<dbReference type="KEGG" id="ngg:RG540_PA11370"/>
<dbReference type="InterPro" id="IPR014983">
    <property type="entry name" value="GAD-rel"/>
</dbReference>
<geneLocation type="plasmid" evidence="4">
    <name>II</name>
</geneLocation>
<dbReference type="AlphaFoldDB" id="A0A068T079"/>
<dbReference type="Pfam" id="PF08887">
    <property type="entry name" value="GAD-like"/>
    <property type="match status" value="1"/>
</dbReference>
<evidence type="ECO:0000259" key="1">
    <source>
        <dbReference type="Pfam" id="PF08887"/>
    </source>
</evidence>
<evidence type="ECO:0000313" key="4">
    <source>
        <dbReference type="Proteomes" id="UP000028181"/>
    </source>
</evidence>
<organism evidence="3 4">
    <name type="scientific">Neorhizobium galegae bv. orientalis str. HAMBI 540</name>
    <dbReference type="NCBI Taxonomy" id="1028800"/>
    <lineage>
        <taxon>Bacteria</taxon>
        <taxon>Pseudomonadati</taxon>
        <taxon>Pseudomonadota</taxon>
        <taxon>Alphaproteobacteria</taxon>
        <taxon>Hyphomicrobiales</taxon>
        <taxon>Rhizobiaceae</taxon>
        <taxon>Rhizobium/Agrobacterium group</taxon>
        <taxon>Neorhizobium</taxon>
    </lineage>
</organism>
<dbReference type="InterPro" id="IPR015002">
    <property type="entry name" value="T6SS_Tdi1_C"/>
</dbReference>
<dbReference type="OrthoDB" id="7985367at2"/>
<feature type="domain" description="T6SS immunity protein Tdi1 C-terminal" evidence="2">
    <location>
        <begin position="152"/>
        <end position="215"/>
    </location>
</feature>
<proteinExistence type="predicted"/>
<dbReference type="eggNOG" id="COG5620">
    <property type="taxonomic scope" value="Bacteria"/>
</dbReference>
<feature type="domain" description="GAD-related" evidence="1">
    <location>
        <begin position="5"/>
        <end position="101"/>
    </location>
</feature>
<accession>A0A068T079</accession>
<evidence type="ECO:0000313" key="3">
    <source>
        <dbReference type="EMBL" id="CDN51813.1"/>
    </source>
</evidence>
<sequence>MLDSFFEDTIAEIGPPQRCIPMTPEQENRLSKQLPASFMAFLLQYGFGDYFDRKVQYCDPAEFSPILALVFAGDPDFSHRDCFVVGYSAFGRLICWSQRHDQFEIDLVDLRMTSRKLAPTQFILPPGTIKRERSTDPNVLARSLLVSDQRDYEEFDAQDQPMFARCRAMHGDLERNECYGYFPAIATVGLDSPVRRVENIRRVAALEHFAILAQLGTFHLMRLERGQYTAVRPIG</sequence>
<name>A0A068T079_NEOGA</name>
<keyword evidence="3" id="KW-0614">Plasmid</keyword>
<gene>
    <name evidence="3" type="ORF">RG540_PA11370</name>
</gene>
<evidence type="ECO:0000259" key="2">
    <source>
        <dbReference type="Pfam" id="PF08906"/>
    </source>
</evidence>
<dbReference type="PATRIC" id="fig|1028800.3.peg.5766"/>
<keyword evidence="4" id="KW-1185">Reference proteome</keyword>
<dbReference type="HOGENOM" id="CLU_082934_2_0_5"/>
<dbReference type="EMBL" id="HG938354">
    <property type="protein sequence ID" value="CDN51813.1"/>
    <property type="molecule type" value="Genomic_DNA"/>
</dbReference>
<dbReference type="Pfam" id="PF08906">
    <property type="entry name" value="T6SS_Tdi1_C"/>
    <property type="match status" value="1"/>
</dbReference>
<protein>
    <submittedName>
        <fullName evidence="3">PF08906 domain protein</fullName>
    </submittedName>
</protein>
<reference evidence="4" key="1">
    <citation type="journal article" date="2014" name="BMC Genomics">
        <title>Genome sequencing of two Neorhizobium galegae strains reveals a noeT gene responsible for the unusual acetylation of the nodulation factors.</title>
        <authorList>
            <person name="Osterman J."/>
            <person name="Marsh J."/>
            <person name="Laine P.K."/>
            <person name="Zeng Z."/>
            <person name="Alatalo E."/>
            <person name="Sullivan J.T."/>
            <person name="Young J.P."/>
            <person name="Thomas-Oates J."/>
            <person name="Paulin L."/>
            <person name="Lindstrom K."/>
        </authorList>
    </citation>
    <scope>NUCLEOTIDE SEQUENCE [LARGE SCALE GENOMIC DNA]</scope>
    <source>
        <strain evidence="4">HAMBI 540</strain>
    </source>
</reference>
<dbReference type="Proteomes" id="UP000028181">
    <property type="component" value="Plasmid pHAMBI540a"/>
</dbReference>